<keyword evidence="1" id="KW-0472">Membrane</keyword>
<keyword evidence="1" id="KW-1133">Transmembrane helix</keyword>
<reference evidence="2" key="1">
    <citation type="submission" date="2022-05" db="EMBL/GenBank/DDBJ databases">
        <title>Brevundimonas albigilva TT17 genome sequence.</title>
        <authorList>
            <person name="Lee K."/>
            <person name="Son H."/>
        </authorList>
    </citation>
    <scope>NUCLEOTIDE SEQUENCE</scope>
    <source>
        <strain evidence="2">TT17</strain>
    </source>
</reference>
<gene>
    <name evidence="2" type="ORF">M8231_05155</name>
</gene>
<feature type="transmembrane region" description="Helical" evidence="1">
    <location>
        <begin position="35"/>
        <end position="54"/>
    </location>
</feature>
<keyword evidence="3" id="KW-1185">Reference proteome</keyword>
<evidence type="ECO:0000256" key="1">
    <source>
        <dbReference type="SAM" id="Phobius"/>
    </source>
</evidence>
<evidence type="ECO:0000313" key="3">
    <source>
        <dbReference type="Proteomes" id="UP001055429"/>
    </source>
</evidence>
<dbReference type="Proteomes" id="UP001055429">
    <property type="component" value="Chromosome"/>
</dbReference>
<dbReference type="RefSeq" id="WP_250202393.1">
    <property type="nucleotide sequence ID" value="NZ_CP097649.1"/>
</dbReference>
<feature type="transmembrane region" description="Helical" evidence="1">
    <location>
        <begin position="60"/>
        <end position="78"/>
    </location>
</feature>
<feature type="transmembrane region" description="Helical" evidence="1">
    <location>
        <begin position="85"/>
        <end position="103"/>
    </location>
</feature>
<accession>A0ABY4SUK9</accession>
<evidence type="ECO:0000313" key="2">
    <source>
        <dbReference type="EMBL" id="URI16375.1"/>
    </source>
</evidence>
<dbReference type="EMBL" id="CP097649">
    <property type="protein sequence ID" value="URI16375.1"/>
    <property type="molecule type" value="Genomic_DNA"/>
</dbReference>
<keyword evidence="1" id="KW-0812">Transmembrane</keyword>
<organism evidence="2 3">
    <name type="scientific">Brevundimonas albigilva</name>
    <dbReference type="NCBI Taxonomy" id="1312364"/>
    <lineage>
        <taxon>Bacteria</taxon>
        <taxon>Pseudomonadati</taxon>
        <taxon>Pseudomonadota</taxon>
        <taxon>Alphaproteobacteria</taxon>
        <taxon>Caulobacterales</taxon>
        <taxon>Caulobacteraceae</taxon>
        <taxon>Brevundimonas</taxon>
    </lineage>
</organism>
<proteinExistence type="predicted"/>
<protein>
    <submittedName>
        <fullName evidence="2">Uncharacterized protein</fullName>
    </submittedName>
</protein>
<sequence>MTMSPALDVKSEVRPQGAPAVALEAGRIDLFAHPMVPVVTALAVAILVALAVGYARTSGLIVGLWAAGGVAVAVWLRTSRGRRHDLALGSILAGSILIGEIVAGNPPALSMLFTATNMVEIDVTPVSHPAITRVLG</sequence>
<name>A0ABY4SUK9_9CAUL</name>